<dbReference type="RefSeq" id="WP_284208048.1">
    <property type="nucleotide sequence ID" value="NZ_BSSU01000010.1"/>
</dbReference>
<evidence type="ECO:0000256" key="1">
    <source>
        <dbReference type="ARBA" id="ARBA00012528"/>
    </source>
</evidence>
<dbReference type="PROSITE" id="PS50887">
    <property type="entry name" value="GGDEF"/>
    <property type="match status" value="1"/>
</dbReference>
<dbReference type="PANTHER" id="PTHR45138:SF9">
    <property type="entry name" value="DIGUANYLATE CYCLASE DGCM-RELATED"/>
    <property type="match status" value="1"/>
</dbReference>
<dbReference type="Proteomes" id="UP001157133">
    <property type="component" value="Unassembled WGS sequence"/>
</dbReference>
<dbReference type="InterPro" id="IPR029787">
    <property type="entry name" value="Nucleotide_cyclase"/>
</dbReference>
<gene>
    <name evidence="5" type="ORF">theurythT_21290</name>
</gene>
<keyword evidence="3" id="KW-1133">Transmembrane helix</keyword>
<feature type="domain" description="GGDEF" evidence="4">
    <location>
        <begin position="221"/>
        <end position="351"/>
    </location>
</feature>
<keyword evidence="3" id="KW-0812">Transmembrane</keyword>
<feature type="transmembrane region" description="Helical" evidence="3">
    <location>
        <begin position="77"/>
        <end position="96"/>
    </location>
</feature>
<feature type="transmembrane region" description="Helical" evidence="3">
    <location>
        <begin position="155"/>
        <end position="172"/>
    </location>
</feature>
<evidence type="ECO:0000259" key="4">
    <source>
        <dbReference type="PROSITE" id="PS50887"/>
    </source>
</evidence>
<keyword evidence="3" id="KW-0472">Membrane</keyword>
<dbReference type="PANTHER" id="PTHR45138">
    <property type="entry name" value="REGULATORY COMPONENTS OF SENSORY TRANSDUCTION SYSTEM"/>
    <property type="match status" value="1"/>
</dbReference>
<protein>
    <recommendedName>
        <fullName evidence="1">diguanylate cyclase</fullName>
        <ecNumber evidence="1">2.7.7.65</ecNumber>
    </recommendedName>
</protein>
<organism evidence="5 6">
    <name type="scientific">Thalassotalea eurytherma</name>
    <dbReference type="NCBI Taxonomy" id="1144278"/>
    <lineage>
        <taxon>Bacteria</taxon>
        <taxon>Pseudomonadati</taxon>
        <taxon>Pseudomonadota</taxon>
        <taxon>Gammaproteobacteria</taxon>
        <taxon>Alteromonadales</taxon>
        <taxon>Colwelliaceae</taxon>
        <taxon>Thalassotalea</taxon>
    </lineage>
</organism>
<comment type="caution">
    <text evidence="5">The sequence shown here is derived from an EMBL/GenBank/DDBJ whole genome shotgun (WGS) entry which is preliminary data.</text>
</comment>
<feature type="transmembrane region" description="Helical" evidence="3">
    <location>
        <begin position="23"/>
        <end position="40"/>
    </location>
</feature>
<dbReference type="CDD" id="cd01949">
    <property type="entry name" value="GGDEF"/>
    <property type="match status" value="1"/>
</dbReference>
<dbReference type="InterPro" id="IPR000160">
    <property type="entry name" value="GGDEF_dom"/>
</dbReference>
<dbReference type="EMBL" id="BSSU01000010">
    <property type="protein sequence ID" value="GLX82677.1"/>
    <property type="molecule type" value="Genomic_DNA"/>
</dbReference>
<name>A0ABQ6H3J8_9GAMM</name>
<dbReference type="NCBIfam" id="TIGR00254">
    <property type="entry name" value="GGDEF"/>
    <property type="match status" value="1"/>
</dbReference>
<evidence type="ECO:0000256" key="2">
    <source>
        <dbReference type="ARBA" id="ARBA00034247"/>
    </source>
</evidence>
<sequence length="351" mass="39893">MDWWQKFISLKSTEEVELKRKKLVFYMLSYLCSLIILYFANQQSGDNSAVKVTLNVLGIFFIINAVLSHFHQRFKVSVILCSIGISILVLYLAYSGGNQNTGLYWILPFPIVYFVFFGYFNGLIGNILVYFALMALLFNPGILEATYRSVEISRFLASYLVAMILCLIAEYFRFQSYVELTMLNFNKQKQANTDALTKLPNRRFIDNILLESATINPEKYFPMTVVITDIDHFKKVNDTYGHDTGDLALVHIANLLKENCRGSDIVSRIGGEEFLLIFPQTGISIGLSICEKLRQLIEQNTITRENQPITLTASFGVSQALTLFDFEQAKKQADILMYDAKKAGRNQICGG</sequence>
<proteinExistence type="predicted"/>
<dbReference type="Gene3D" id="3.30.70.270">
    <property type="match status" value="1"/>
</dbReference>
<accession>A0ABQ6H3J8</accession>
<feature type="transmembrane region" description="Helical" evidence="3">
    <location>
        <begin position="52"/>
        <end position="70"/>
    </location>
</feature>
<dbReference type="EC" id="2.7.7.65" evidence="1"/>
<evidence type="ECO:0000256" key="3">
    <source>
        <dbReference type="SAM" id="Phobius"/>
    </source>
</evidence>
<dbReference type="Pfam" id="PF00990">
    <property type="entry name" value="GGDEF"/>
    <property type="match status" value="1"/>
</dbReference>
<dbReference type="SMART" id="SM00267">
    <property type="entry name" value="GGDEF"/>
    <property type="match status" value="1"/>
</dbReference>
<dbReference type="SUPFAM" id="SSF55073">
    <property type="entry name" value="Nucleotide cyclase"/>
    <property type="match status" value="1"/>
</dbReference>
<evidence type="ECO:0000313" key="5">
    <source>
        <dbReference type="EMBL" id="GLX82677.1"/>
    </source>
</evidence>
<keyword evidence="6" id="KW-1185">Reference proteome</keyword>
<reference evidence="5 6" key="1">
    <citation type="submission" date="2023-03" db="EMBL/GenBank/DDBJ databases">
        <title>Draft genome sequence of Thalassotalea eurytherma JCM 18482T.</title>
        <authorList>
            <person name="Sawabe T."/>
        </authorList>
    </citation>
    <scope>NUCLEOTIDE SEQUENCE [LARGE SCALE GENOMIC DNA]</scope>
    <source>
        <strain evidence="5 6">JCM 18482</strain>
    </source>
</reference>
<dbReference type="InterPro" id="IPR050469">
    <property type="entry name" value="Diguanylate_Cyclase"/>
</dbReference>
<evidence type="ECO:0000313" key="6">
    <source>
        <dbReference type="Proteomes" id="UP001157133"/>
    </source>
</evidence>
<comment type="catalytic activity">
    <reaction evidence="2">
        <text>2 GTP = 3',3'-c-di-GMP + 2 diphosphate</text>
        <dbReference type="Rhea" id="RHEA:24898"/>
        <dbReference type="ChEBI" id="CHEBI:33019"/>
        <dbReference type="ChEBI" id="CHEBI:37565"/>
        <dbReference type="ChEBI" id="CHEBI:58805"/>
        <dbReference type="EC" id="2.7.7.65"/>
    </reaction>
</comment>
<dbReference type="InterPro" id="IPR043128">
    <property type="entry name" value="Rev_trsase/Diguanyl_cyclase"/>
</dbReference>